<evidence type="ECO:0000256" key="1">
    <source>
        <dbReference type="SAM" id="SignalP"/>
    </source>
</evidence>
<dbReference type="OrthoDB" id="706756at2"/>
<feature type="signal peptide" evidence="1">
    <location>
        <begin position="1"/>
        <end position="19"/>
    </location>
</feature>
<dbReference type="Proteomes" id="UP000031408">
    <property type="component" value="Unassembled WGS sequence"/>
</dbReference>
<evidence type="ECO:0000313" key="2">
    <source>
        <dbReference type="EMBL" id="KIC96318.1"/>
    </source>
</evidence>
<sequence length="242" mass="27365">MKRLLYVFLSLLLTAFANIKSYSQQSQITGAWTMKAENLDHVLLFTNGHYSYSVYSVEDKKFHHTDGGIWRGDGNNRESGNLQLTTEFNTSEKSLVGKTFTCVYAIKEGRLETNITGKQLTFTRIDAGNGPLNATWRISAREQNGELYNIPPAARKTIKILTGTRFQWAAINTETGEFFGTGGGTYSFTDGRYTEKIEFFSRDGSRVGMQLSFEGSVKEDKWQHRGKSSKGDPIYEVWTKED</sequence>
<dbReference type="EMBL" id="JSVC01000001">
    <property type="protein sequence ID" value="KIC96318.1"/>
    <property type="molecule type" value="Genomic_DNA"/>
</dbReference>
<evidence type="ECO:0008006" key="4">
    <source>
        <dbReference type="Google" id="ProtNLM"/>
    </source>
</evidence>
<name>A0A0C1LLV0_9BACT</name>
<organism evidence="2 3">
    <name type="scientific">Flavihumibacter solisilvae</name>
    <dbReference type="NCBI Taxonomy" id="1349421"/>
    <lineage>
        <taxon>Bacteria</taxon>
        <taxon>Pseudomonadati</taxon>
        <taxon>Bacteroidota</taxon>
        <taxon>Chitinophagia</taxon>
        <taxon>Chitinophagales</taxon>
        <taxon>Chitinophagaceae</taxon>
        <taxon>Flavihumibacter</taxon>
    </lineage>
</organism>
<feature type="chain" id="PRO_5002135542" description="Membrane or secreted protein" evidence="1">
    <location>
        <begin position="20"/>
        <end position="242"/>
    </location>
</feature>
<dbReference type="STRING" id="1349421.OI18_00725"/>
<dbReference type="Gene3D" id="2.40.128.490">
    <property type="entry name" value="Uncharacterised protein PF14869, DUF4488"/>
    <property type="match status" value="1"/>
</dbReference>
<evidence type="ECO:0000313" key="3">
    <source>
        <dbReference type="Proteomes" id="UP000031408"/>
    </source>
</evidence>
<keyword evidence="1" id="KW-0732">Signal</keyword>
<keyword evidence="3" id="KW-1185">Reference proteome</keyword>
<reference evidence="2 3" key="1">
    <citation type="submission" date="2014-11" db="EMBL/GenBank/DDBJ databases">
        <title>Genome sequence of Flavihumibacter solisilvae 3-3.</title>
        <authorList>
            <person name="Zhou G."/>
            <person name="Li M."/>
            <person name="Wang G."/>
        </authorList>
    </citation>
    <scope>NUCLEOTIDE SEQUENCE [LARGE SCALE GENOMIC DNA]</scope>
    <source>
        <strain evidence="2 3">3-3</strain>
    </source>
</reference>
<accession>A0A0C1LLV0</accession>
<dbReference type="RefSeq" id="WP_039136158.1">
    <property type="nucleotide sequence ID" value="NZ_JSVC01000001.1"/>
</dbReference>
<protein>
    <recommendedName>
        <fullName evidence="4">Membrane or secreted protein</fullName>
    </recommendedName>
</protein>
<comment type="caution">
    <text evidence="2">The sequence shown here is derived from an EMBL/GenBank/DDBJ whole genome shotgun (WGS) entry which is preliminary data.</text>
</comment>
<proteinExistence type="predicted"/>
<dbReference type="AlphaFoldDB" id="A0A0C1LLV0"/>
<gene>
    <name evidence="2" type="ORF">OI18_00725</name>
</gene>